<feature type="domain" description="Glucose/Sorbosone dehydrogenase" evidence="2">
    <location>
        <begin position="56"/>
        <end position="344"/>
    </location>
</feature>
<protein>
    <submittedName>
        <fullName evidence="3">PQQ-dependent sugar dehydrogenase</fullName>
    </submittedName>
</protein>
<reference evidence="3" key="1">
    <citation type="submission" date="2022-12" db="EMBL/GenBank/DDBJ databases">
        <authorList>
            <person name="Ruckert C."/>
            <person name="Busche T."/>
            <person name="Kalinowski J."/>
            <person name="Wittmann C."/>
        </authorList>
    </citation>
    <scope>NUCLEOTIDE SEQUENCE</scope>
    <source>
        <strain evidence="3">DSM 40467</strain>
    </source>
</reference>
<dbReference type="InterPro" id="IPR012938">
    <property type="entry name" value="Glc/Sorbosone_DH"/>
</dbReference>
<gene>
    <name evidence="3" type="ORF">STRCI_000042</name>
</gene>
<evidence type="ECO:0000313" key="3">
    <source>
        <dbReference type="EMBL" id="WAZ19023.1"/>
    </source>
</evidence>
<evidence type="ECO:0000313" key="4">
    <source>
        <dbReference type="Proteomes" id="UP001164439"/>
    </source>
</evidence>
<sequence>MRRRQTLVLGATGLLVTAAAIGIYFYGAFFGWWARPTVRNAPEAEPAAVEQLASGLRYPFDLAFLPDGSALVTERESGRLRQISPDGGLTDVRIIDEIAEPTVQAGLQGVAISPTYERDGWIYVYYTTEHDSRVSRLRLESSAPLEPILTGIPSGKIHNGGRIRFGPDGMLYITTGEADDRPRAQDQKDLGGKILRVTPAGKPAPGNPTAGSPVYSWGFRDPQGLAWDDKGQLYVSDFGHHNLDELNRVTPGGNYGWPEVEGTGGEPEFTDPIATWKPADASPSGMTYHDGRIWIACLRGERLYRIATDGSSPQQLLTGQYGRLRLVTPAPDGSLWVLTNGRSGPDHDLILRVTP</sequence>
<dbReference type="EMBL" id="CP114413">
    <property type="protein sequence ID" value="WAZ19023.1"/>
    <property type="molecule type" value="Genomic_DNA"/>
</dbReference>
<dbReference type="Proteomes" id="UP001164439">
    <property type="component" value="Chromosome"/>
</dbReference>
<dbReference type="SUPFAM" id="SSF50952">
    <property type="entry name" value="Soluble quinoprotein glucose dehydrogenase"/>
    <property type="match status" value="1"/>
</dbReference>
<organism evidence="3 4">
    <name type="scientific">Streptomyces cinnabarinus</name>
    <dbReference type="NCBI Taxonomy" id="67287"/>
    <lineage>
        <taxon>Bacteria</taxon>
        <taxon>Bacillati</taxon>
        <taxon>Actinomycetota</taxon>
        <taxon>Actinomycetes</taxon>
        <taxon>Kitasatosporales</taxon>
        <taxon>Streptomycetaceae</taxon>
        <taxon>Streptomyces</taxon>
    </lineage>
</organism>
<dbReference type="Gene3D" id="2.120.10.30">
    <property type="entry name" value="TolB, C-terminal domain"/>
    <property type="match status" value="1"/>
</dbReference>
<evidence type="ECO:0000259" key="2">
    <source>
        <dbReference type="Pfam" id="PF07995"/>
    </source>
</evidence>
<keyword evidence="1" id="KW-0812">Transmembrane</keyword>
<dbReference type="RefSeq" id="WP_269656706.1">
    <property type="nucleotide sequence ID" value="NZ_CP114413.1"/>
</dbReference>
<feature type="transmembrane region" description="Helical" evidence="1">
    <location>
        <begin position="7"/>
        <end position="33"/>
    </location>
</feature>
<evidence type="ECO:0000256" key="1">
    <source>
        <dbReference type="SAM" id="Phobius"/>
    </source>
</evidence>
<dbReference type="InterPro" id="IPR011042">
    <property type="entry name" value="6-blade_b-propeller_TolB-like"/>
</dbReference>
<keyword evidence="1" id="KW-1133">Transmembrane helix</keyword>
<accession>A0ABY7K681</accession>
<dbReference type="PANTHER" id="PTHR19328:SF13">
    <property type="entry name" value="HIPL1 PROTEIN"/>
    <property type="match status" value="1"/>
</dbReference>
<dbReference type="Pfam" id="PF07995">
    <property type="entry name" value="GSDH"/>
    <property type="match status" value="1"/>
</dbReference>
<dbReference type="PANTHER" id="PTHR19328">
    <property type="entry name" value="HEDGEHOG-INTERACTING PROTEIN"/>
    <property type="match status" value="1"/>
</dbReference>
<keyword evidence="4" id="KW-1185">Reference proteome</keyword>
<proteinExistence type="predicted"/>
<dbReference type="InterPro" id="IPR011041">
    <property type="entry name" value="Quinoprot_gluc/sorb_DH_b-prop"/>
</dbReference>
<keyword evidence="1" id="KW-0472">Membrane</keyword>
<name>A0ABY7K681_9ACTN</name>